<reference evidence="1" key="1">
    <citation type="journal article" date="2014" name="Nat. Commun.">
        <title>The tobacco genome sequence and its comparison with those of tomato and potato.</title>
        <authorList>
            <person name="Sierro N."/>
            <person name="Battey J.N."/>
            <person name="Ouadi S."/>
            <person name="Bakaher N."/>
            <person name="Bovet L."/>
            <person name="Willig A."/>
            <person name="Goepfert S."/>
            <person name="Peitsch M.C."/>
            <person name="Ivanov N.V."/>
        </authorList>
    </citation>
    <scope>NUCLEOTIDE SEQUENCE [LARGE SCALE GENOMIC DNA]</scope>
</reference>
<dbReference type="RefSeq" id="XP_075083246.1">
    <property type="nucleotide sequence ID" value="XM_075227145.1"/>
</dbReference>
<sequence>MPHVFVGYTFETKGYKVLNLQTKKTHISRDVIFHENVFPFDVSPVAGSFPSTLPPFISDLHTVTSHPTVGNSPSPNNPRVAHDHSSPDHSTSSFPEPHPYSPEILPQNLFDPIPQNDSPVLEPRRSGRKHKLPAHLQDYVYFIPHLKPTSTSLPTDPLSTSTSFNALFSLNSHISTDSLIHDSQLFVMNFCNDFEPFSYEEATLNPAWQAAMTHEFEALHANHTWDVVPLPSGKQATGCRWVYNIKHKVDVTVERFKAMLVVKGYTQQPVIDYTETFSPVVKMTTVRALIATAVAHFLVGCEQCVPSWRST</sequence>
<gene>
    <name evidence="2" type="primary">LOC142166997</name>
</gene>
<organism evidence="1 2">
    <name type="scientific">Nicotiana tabacum</name>
    <name type="common">Common tobacco</name>
    <dbReference type="NCBI Taxonomy" id="4097"/>
    <lineage>
        <taxon>Eukaryota</taxon>
        <taxon>Viridiplantae</taxon>
        <taxon>Streptophyta</taxon>
        <taxon>Embryophyta</taxon>
        <taxon>Tracheophyta</taxon>
        <taxon>Spermatophyta</taxon>
        <taxon>Magnoliopsida</taxon>
        <taxon>eudicotyledons</taxon>
        <taxon>Gunneridae</taxon>
        <taxon>Pentapetalae</taxon>
        <taxon>asterids</taxon>
        <taxon>lamiids</taxon>
        <taxon>Solanales</taxon>
        <taxon>Solanaceae</taxon>
        <taxon>Nicotianoideae</taxon>
        <taxon>Nicotianeae</taxon>
        <taxon>Nicotiana</taxon>
    </lineage>
</organism>
<keyword evidence="1" id="KW-1185">Reference proteome</keyword>
<evidence type="ECO:0000313" key="2">
    <source>
        <dbReference type="RefSeq" id="XP_075083246.1"/>
    </source>
</evidence>
<dbReference type="Proteomes" id="UP000790787">
    <property type="component" value="Chromosome 2"/>
</dbReference>
<reference evidence="2" key="2">
    <citation type="submission" date="2025-08" db="UniProtKB">
        <authorList>
            <consortium name="RefSeq"/>
        </authorList>
    </citation>
    <scope>IDENTIFICATION</scope>
    <source>
        <tissue evidence="2">Leaf</tissue>
    </source>
</reference>
<protein>
    <submittedName>
        <fullName evidence="2">Uncharacterized protein LOC142166997</fullName>
    </submittedName>
</protein>
<accession>A0AC58SE43</accession>
<proteinExistence type="predicted"/>
<evidence type="ECO:0000313" key="1">
    <source>
        <dbReference type="Proteomes" id="UP000790787"/>
    </source>
</evidence>
<name>A0AC58SE43_TOBAC</name>